<dbReference type="Proteomes" id="UP000009885">
    <property type="component" value="Unassembled WGS sequence"/>
</dbReference>
<feature type="coiled-coil region" evidence="1">
    <location>
        <begin position="121"/>
        <end position="184"/>
    </location>
</feature>
<dbReference type="InterPro" id="IPR025280">
    <property type="entry name" value="SNIPE"/>
</dbReference>
<proteinExistence type="predicted"/>
<protein>
    <submittedName>
        <fullName evidence="3">Phage membrane protein</fullName>
    </submittedName>
</protein>
<dbReference type="EMBL" id="AMSQ01000017">
    <property type="protein sequence ID" value="EKU46376.1"/>
    <property type="molecule type" value="Genomic_DNA"/>
</dbReference>
<organism evidence="3 4">
    <name type="scientific">Staphylococcus massiliensis S46</name>
    <dbReference type="NCBI Taxonomy" id="1229783"/>
    <lineage>
        <taxon>Bacteria</taxon>
        <taxon>Bacillati</taxon>
        <taxon>Bacillota</taxon>
        <taxon>Bacilli</taxon>
        <taxon>Bacillales</taxon>
        <taxon>Staphylococcaceae</taxon>
        <taxon>Staphylococcus</taxon>
    </lineage>
</organism>
<evidence type="ECO:0000313" key="3">
    <source>
        <dbReference type="EMBL" id="EKU46376.1"/>
    </source>
</evidence>
<dbReference type="PATRIC" id="fig|1229783.3.peg.1841"/>
<evidence type="ECO:0000313" key="4">
    <source>
        <dbReference type="Proteomes" id="UP000009885"/>
    </source>
</evidence>
<feature type="domain" description="Bacteriophage T5 Orf172 DNA-binding" evidence="2">
    <location>
        <begin position="420"/>
        <end position="503"/>
    </location>
</feature>
<dbReference type="InterPro" id="IPR018306">
    <property type="entry name" value="Phage_T5_Orf172_DNA-bd"/>
</dbReference>
<keyword evidence="1" id="KW-0175">Coiled coil</keyword>
<dbReference type="eggNOG" id="COG1196">
    <property type="taxonomic scope" value="Bacteria"/>
</dbReference>
<feature type="coiled-coil region" evidence="1">
    <location>
        <begin position="314"/>
        <end position="410"/>
    </location>
</feature>
<keyword evidence="4" id="KW-1185">Reference proteome</keyword>
<name>K9AK40_9STAP</name>
<accession>K9AK40</accession>
<sequence>MSISKDLETYKVVFGIENIVYSHTVTFIYKDNGKDRNLISSIFLTAENITVINTRYDLKYRIPLGDIVDFTTENKMLKYYVHLEYGRQSKRYNASIDFTTKGDGNTFITLLSLAVEVDRKTLDLENTYENEMTKIQEYKDKELKNINEEKRKIINNISNLKIENKKLKEEINIKQEKIKELDNNIKDKIFNSELKDIFVNHFEENITSKELKDKISMLSLDEKDMVKNDEAINYSGYDEKKSYINSQIKQILRAFNTECDYLFSSLNTRNYENYHNKIVRSFETLNRIYKVDKVEITREYLQIKLEKLNLINERAIKIEQEKELQREIKEQMKEEEKVRRELEQQEKKIEKEERQFGNEIKSLFKRLEKTKNNIEKELYADKIRELEEKVKQLEEDKKDVENRKLNTRAGYVYVISNIGSFGEGIYKIGLTRRLEPYDRVKELGDASVPFEFDVHAMIFSDDAPALENTLHRHFRDRELNKVNHRKEFFRVEIDEIEEVVKNNHNNTVEFTKIPVAEQYWESQSISELLD</sequence>
<dbReference type="STRING" id="1229783.C273_09217"/>
<evidence type="ECO:0000256" key="1">
    <source>
        <dbReference type="SAM" id="Coils"/>
    </source>
</evidence>
<dbReference type="SMART" id="SM00974">
    <property type="entry name" value="T5orf172"/>
    <property type="match status" value="1"/>
</dbReference>
<reference evidence="3 4" key="1">
    <citation type="journal article" date="2013" name="Genome Announc.">
        <title>Genome Sequence of Staphylococcus massiliensis Strain S46, Isolated from the Surface of Healthy Human Skin.</title>
        <authorList>
            <person name="Srivastav R."/>
            <person name="Singh A."/>
            <person name="Jangir P.K."/>
            <person name="Kumari C."/>
            <person name="Muduli S."/>
            <person name="Sharma R."/>
        </authorList>
    </citation>
    <scope>NUCLEOTIDE SEQUENCE [LARGE SCALE GENOMIC DNA]</scope>
    <source>
        <strain evidence="3 4">S46</strain>
    </source>
</reference>
<dbReference type="AlphaFoldDB" id="K9AK40"/>
<gene>
    <name evidence="3" type="ORF">C273_09217</name>
</gene>
<evidence type="ECO:0000259" key="2">
    <source>
        <dbReference type="SMART" id="SM00974"/>
    </source>
</evidence>
<dbReference type="Pfam" id="PF13250">
    <property type="entry name" value="SNIPE"/>
    <property type="match status" value="1"/>
</dbReference>
<comment type="caution">
    <text evidence="3">The sequence shown here is derived from an EMBL/GenBank/DDBJ whole genome shotgun (WGS) entry which is preliminary data.</text>
</comment>
<dbReference type="Pfam" id="PF10544">
    <property type="entry name" value="T5orf172"/>
    <property type="match status" value="1"/>
</dbReference>
<dbReference type="RefSeq" id="WP_009384199.1">
    <property type="nucleotide sequence ID" value="NZ_AMSQ01000017.1"/>
</dbReference>